<evidence type="ECO:0000256" key="6">
    <source>
        <dbReference type="ARBA" id="ARBA00022527"/>
    </source>
</evidence>
<feature type="domain" description="Protein kinase" evidence="22">
    <location>
        <begin position="62"/>
        <end position="380"/>
    </location>
</feature>
<evidence type="ECO:0000256" key="7">
    <source>
        <dbReference type="ARBA" id="ARBA00022679"/>
    </source>
</evidence>
<accession>A0AB40CC05</accession>
<dbReference type="InterPro" id="IPR000719">
    <property type="entry name" value="Prot_kinase_dom"/>
</dbReference>
<dbReference type="GeneID" id="120274919"/>
<dbReference type="InterPro" id="IPR013320">
    <property type="entry name" value="ConA-like_dom_sf"/>
</dbReference>
<dbReference type="AlphaFoldDB" id="A0AB40CC05"/>
<feature type="domain" description="Protein kinase" evidence="22">
    <location>
        <begin position="785"/>
        <end position="1055"/>
    </location>
</feature>
<comment type="similarity">
    <text evidence="2">In the N-terminal section; belongs to the leguminous lectin family.</text>
</comment>
<keyword evidence="15 21" id="KW-0472">Membrane</keyword>
<evidence type="ECO:0000256" key="11">
    <source>
        <dbReference type="ARBA" id="ARBA00022741"/>
    </source>
</evidence>
<evidence type="ECO:0000256" key="18">
    <source>
        <dbReference type="ARBA" id="ARBA00048659"/>
    </source>
</evidence>
<evidence type="ECO:0000256" key="2">
    <source>
        <dbReference type="ARBA" id="ARBA00008536"/>
    </source>
</evidence>
<dbReference type="CDD" id="cd14066">
    <property type="entry name" value="STKc_IRAK"/>
    <property type="match status" value="1"/>
</dbReference>
<evidence type="ECO:0000256" key="3">
    <source>
        <dbReference type="ARBA" id="ARBA00010217"/>
    </source>
</evidence>
<dbReference type="Pfam" id="PF00139">
    <property type="entry name" value="Lectin_legB"/>
    <property type="match status" value="2"/>
</dbReference>
<evidence type="ECO:0000256" key="9">
    <source>
        <dbReference type="ARBA" id="ARBA00022729"/>
    </source>
</evidence>
<evidence type="ECO:0000256" key="21">
    <source>
        <dbReference type="SAM" id="Phobius"/>
    </source>
</evidence>
<reference evidence="24" key="1">
    <citation type="submission" date="2025-08" db="UniProtKB">
        <authorList>
            <consortium name="RefSeq"/>
        </authorList>
    </citation>
    <scope>IDENTIFICATION</scope>
</reference>
<dbReference type="GO" id="GO:0004674">
    <property type="term" value="F:protein serine/threonine kinase activity"/>
    <property type="evidence" value="ECO:0007669"/>
    <property type="project" value="UniProtKB-KW"/>
</dbReference>
<dbReference type="PROSITE" id="PS00107">
    <property type="entry name" value="PROTEIN_KINASE_ATP"/>
    <property type="match status" value="1"/>
</dbReference>
<keyword evidence="8 21" id="KW-0812">Transmembrane</keyword>
<name>A0AB40CC05_DIOCR</name>
<evidence type="ECO:0000256" key="12">
    <source>
        <dbReference type="ARBA" id="ARBA00022777"/>
    </source>
</evidence>
<dbReference type="Gene3D" id="3.30.200.20">
    <property type="entry name" value="Phosphorylase Kinase, domain 1"/>
    <property type="match status" value="1"/>
</dbReference>
<dbReference type="PROSITE" id="PS00307">
    <property type="entry name" value="LECTIN_LEGUME_BETA"/>
    <property type="match status" value="1"/>
</dbReference>
<evidence type="ECO:0000313" key="23">
    <source>
        <dbReference type="Proteomes" id="UP001515500"/>
    </source>
</evidence>
<feature type="binding site" evidence="20">
    <location>
        <position position="815"/>
    </location>
    <ligand>
        <name>ATP</name>
        <dbReference type="ChEBI" id="CHEBI:30616"/>
    </ligand>
</feature>
<dbReference type="RefSeq" id="XP_039137392.1">
    <property type="nucleotide sequence ID" value="XM_039281458.1"/>
</dbReference>
<dbReference type="SMART" id="SM00220">
    <property type="entry name" value="S_TKc"/>
    <property type="match status" value="1"/>
</dbReference>
<evidence type="ECO:0000256" key="8">
    <source>
        <dbReference type="ARBA" id="ARBA00022692"/>
    </source>
</evidence>
<dbReference type="CDD" id="cd06899">
    <property type="entry name" value="lectin_legume_LecRK_Arcelin_ConA"/>
    <property type="match status" value="2"/>
</dbReference>
<dbReference type="PROSITE" id="PS00108">
    <property type="entry name" value="PROTEIN_KINASE_ST"/>
    <property type="match status" value="2"/>
</dbReference>
<comment type="similarity">
    <text evidence="3">In the C-terminal section; belongs to the protein kinase superfamily. Ser/Thr protein kinase family.</text>
</comment>
<dbReference type="SUPFAM" id="SSF49899">
    <property type="entry name" value="Concanavalin A-like lectins/glucanases"/>
    <property type="match status" value="2"/>
</dbReference>
<evidence type="ECO:0000256" key="4">
    <source>
        <dbReference type="ARBA" id="ARBA00012513"/>
    </source>
</evidence>
<dbReference type="Proteomes" id="UP001515500">
    <property type="component" value="Chromosome 13"/>
</dbReference>
<keyword evidence="5" id="KW-1003">Cell membrane</keyword>
<dbReference type="GO" id="GO:0005524">
    <property type="term" value="F:ATP binding"/>
    <property type="evidence" value="ECO:0007669"/>
    <property type="project" value="UniProtKB-UniRule"/>
</dbReference>
<keyword evidence="17" id="KW-0325">Glycoprotein</keyword>
<evidence type="ECO:0000256" key="1">
    <source>
        <dbReference type="ARBA" id="ARBA00004251"/>
    </source>
</evidence>
<comment type="catalytic activity">
    <reaction evidence="19">
        <text>L-seryl-[protein] + ATP = O-phospho-L-seryl-[protein] + ADP + H(+)</text>
        <dbReference type="Rhea" id="RHEA:17989"/>
        <dbReference type="Rhea" id="RHEA-COMP:9863"/>
        <dbReference type="Rhea" id="RHEA-COMP:11604"/>
        <dbReference type="ChEBI" id="CHEBI:15378"/>
        <dbReference type="ChEBI" id="CHEBI:29999"/>
        <dbReference type="ChEBI" id="CHEBI:30616"/>
        <dbReference type="ChEBI" id="CHEBI:83421"/>
        <dbReference type="ChEBI" id="CHEBI:456216"/>
        <dbReference type="EC" id="2.7.11.1"/>
    </reaction>
    <physiologicalReaction direction="left-to-right" evidence="19">
        <dbReference type="Rhea" id="RHEA:17990"/>
    </physiologicalReaction>
</comment>
<keyword evidence="9" id="KW-0732">Signal</keyword>
<evidence type="ECO:0000259" key="22">
    <source>
        <dbReference type="PROSITE" id="PS50011"/>
    </source>
</evidence>
<keyword evidence="16" id="KW-0675">Receptor</keyword>
<proteinExistence type="inferred from homology"/>
<dbReference type="GO" id="GO:0005886">
    <property type="term" value="C:plasma membrane"/>
    <property type="evidence" value="ECO:0007669"/>
    <property type="project" value="UniProtKB-SubCell"/>
</dbReference>
<feature type="transmembrane region" description="Helical" evidence="21">
    <location>
        <begin position="728"/>
        <end position="752"/>
    </location>
</feature>
<dbReference type="InterPro" id="IPR011009">
    <property type="entry name" value="Kinase-like_dom_sf"/>
</dbReference>
<organism evidence="23 24">
    <name type="scientific">Dioscorea cayennensis subsp. rotundata</name>
    <name type="common">White Guinea yam</name>
    <name type="synonym">Dioscorea rotundata</name>
    <dbReference type="NCBI Taxonomy" id="55577"/>
    <lineage>
        <taxon>Eukaryota</taxon>
        <taxon>Viridiplantae</taxon>
        <taxon>Streptophyta</taxon>
        <taxon>Embryophyta</taxon>
        <taxon>Tracheophyta</taxon>
        <taxon>Spermatophyta</taxon>
        <taxon>Magnoliopsida</taxon>
        <taxon>Liliopsida</taxon>
        <taxon>Dioscoreales</taxon>
        <taxon>Dioscoreaceae</taxon>
        <taxon>Dioscorea</taxon>
    </lineage>
</organism>
<dbReference type="InterPro" id="IPR019825">
    <property type="entry name" value="Lectin_legB_Mn/Ca_BS"/>
</dbReference>
<evidence type="ECO:0000313" key="24">
    <source>
        <dbReference type="RefSeq" id="XP_039137392.1"/>
    </source>
</evidence>
<evidence type="ECO:0000256" key="19">
    <source>
        <dbReference type="ARBA" id="ARBA00048977"/>
    </source>
</evidence>
<dbReference type="FunFam" id="3.30.200.20:FF:000112">
    <property type="entry name" value="Lectin-domain containing receptor kinase A4.3"/>
    <property type="match status" value="1"/>
</dbReference>
<sequence>MISTFNGFKCVNLSLDGAAVIRSDGVLMLTDLNKQHKGHGFYPIPISFGNTISSFSTTFVFVIVPEYLGKGCCGFAFTISASKDFSESMATNYMGLFNYSNNGNSYNHILAIEFDTVMNPEDKDIDSNHVGIDVNGLVSNKSITASYTSDDNGELRNLSLVSGNPMQVWIDYDHFDMKLNVTLAPFSAFLDPVYLFCLQTLNQRFQIIKGVASGLHYLHEDCEQVVIHRDVKAGNVLLDKDMNGRLSDFGLARLYSHGGAPQTTNVVGTLGYIAPELARTCKSTTSSYVFAFGAFLLEVACGRRPLELKKEADDQQMLVEFVFANWKRGAILDTRDPKLGEDYVPNELELVLKLGLFCSHNSPKARPSMRQVTQILNAGVPLPDLLIPDFSSEYSTFTENDCAVSFPSMSSEPCLFIGRPELKIFILHQISSVSEQPIMASLLLKNLVLLALLVHLRAFAADSEFKFDGFRGANLSLDGITNLSEEGLLLLTNRTQQSKGQAFYPSAFRFKTSESAAAHSFSTTFVFAIVSEYSTISSFGFTFCLSPTKALHGGIANFLGLFNSTNINLASNHIVAVEFDTVQTPEYKDIDDNHVGIDIYGLISNNSHTAGYYAGDSSRDFHNLSLFSGQPMQAWVEYDGKKLQLNVTIAPLGQQKPGRPLLSSEIDLSGMISEDVFVGFTASEGNIHTTHYILGWSFKMDGNATPLDLTSLPKLPLIAENNKKSWTWIIWLCLSLVLALTITGLIISYIVARRMKFAELREEWEQEYGPHRFSYKELFQATEGFKDKHFLGFGGFGSVYKGVLPSSKAEIAVKKISHQSRQGMKEFVAEIVSLGRLRHRNLVRLLGYCRREGELFLVYDFMHNGSLDKHLFSQRTPCLDWNQRFRIIKGVASGLLYLHEEWVKVVIHRDIKASNVLLDSEFNARLGDFGLARLYDHGTDFQTTHVMGTMGYLAPELVRRGKATTCSDVYAFGVFLLEVACGKRPIELEDYGEEIVLVEWVLECWKNGDIGGARDRRLGEEYVVEEMELVLKLGLLCCHPVDRARPSMRQVMHFLNGDFCLPQLTPSSLNDDVLNSIADEGFDKYVVSSSSSASLATASLLSGGR</sequence>
<dbReference type="EC" id="2.7.11.1" evidence="4"/>
<keyword evidence="11 20" id="KW-0547">Nucleotide-binding</keyword>
<dbReference type="GO" id="GO:0030246">
    <property type="term" value="F:carbohydrate binding"/>
    <property type="evidence" value="ECO:0007669"/>
    <property type="project" value="UniProtKB-KW"/>
</dbReference>
<keyword evidence="10" id="KW-0430">Lectin</keyword>
<dbReference type="Gene3D" id="1.10.510.10">
    <property type="entry name" value="Transferase(Phosphotransferase) domain 1"/>
    <property type="match status" value="2"/>
</dbReference>
<keyword evidence="12" id="KW-0418">Kinase</keyword>
<evidence type="ECO:0000256" key="13">
    <source>
        <dbReference type="ARBA" id="ARBA00022840"/>
    </source>
</evidence>
<dbReference type="FunFam" id="2.60.120.200:FF:000051">
    <property type="entry name" value="L-type lectin-domain containing receptor kinase V.9"/>
    <property type="match status" value="1"/>
</dbReference>
<dbReference type="FunFam" id="1.10.510.10:FF:000108">
    <property type="entry name" value="L-type lectin-domain containing receptor kinase S.4"/>
    <property type="match status" value="1"/>
</dbReference>
<comment type="subcellular location">
    <subcellularLocation>
        <location evidence="1">Cell membrane</location>
        <topology evidence="1">Single-pass type I membrane protein</topology>
    </subcellularLocation>
</comment>
<evidence type="ECO:0000256" key="20">
    <source>
        <dbReference type="PROSITE-ProRule" id="PRU10141"/>
    </source>
</evidence>
<keyword evidence="6" id="KW-0723">Serine/threonine-protein kinase</keyword>
<dbReference type="GO" id="GO:1901001">
    <property type="term" value="P:negative regulation of response to salt stress"/>
    <property type="evidence" value="ECO:0007669"/>
    <property type="project" value="UniProtKB-ARBA"/>
</dbReference>
<evidence type="ECO:0000256" key="15">
    <source>
        <dbReference type="ARBA" id="ARBA00023136"/>
    </source>
</evidence>
<dbReference type="SUPFAM" id="SSF56112">
    <property type="entry name" value="Protein kinase-like (PK-like)"/>
    <property type="match status" value="2"/>
</dbReference>
<dbReference type="FunFam" id="1.10.510.10:FF:000517">
    <property type="entry name" value="Putative receptor kinase Lecrk"/>
    <property type="match status" value="1"/>
</dbReference>
<protein>
    <recommendedName>
        <fullName evidence="4">non-specific serine/threonine protein kinase</fullName>
        <ecNumber evidence="4">2.7.11.1</ecNumber>
    </recommendedName>
</protein>
<evidence type="ECO:0000256" key="16">
    <source>
        <dbReference type="ARBA" id="ARBA00023170"/>
    </source>
</evidence>
<dbReference type="InterPro" id="IPR008271">
    <property type="entry name" value="Ser/Thr_kinase_AS"/>
</dbReference>
<keyword evidence="23" id="KW-1185">Reference proteome</keyword>
<comment type="catalytic activity">
    <reaction evidence="18">
        <text>L-threonyl-[protein] + ATP = O-phospho-L-threonyl-[protein] + ADP + H(+)</text>
        <dbReference type="Rhea" id="RHEA:46608"/>
        <dbReference type="Rhea" id="RHEA-COMP:11060"/>
        <dbReference type="Rhea" id="RHEA-COMP:11605"/>
        <dbReference type="ChEBI" id="CHEBI:15378"/>
        <dbReference type="ChEBI" id="CHEBI:30013"/>
        <dbReference type="ChEBI" id="CHEBI:30616"/>
        <dbReference type="ChEBI" id="CHEBI:61977"/>
        <dbReference type="ChEBI" id="CHEBI:456216"/>
        <dbReference type="EC" id="2.7.11.1"/>
    </reaction>
    <physiologicalReaction direction="left-to-right" evidence="18">
        <dbReference type="Rhea" id="RHEA:46609"/>
    </physiologicalReaction>
</comment>
<evidence type="ECO:0000256" key="5">
    <source>
        <dbReference type="ARBA" id="ARBA00022475"/>
    </source>
</evidence>
<dbReference type="Pfam" id="PF00069">
    <property type="entry name" value="Pkinase"/>
    <property type="match status" value="2"/>
</dbReference>
<gene>
    <name evidence="24" type="primary">LOC120274919</name>
</gene>
<keyword evidence="14 21" id="KW-1133">Transmembrane helix</keyword>
<evidence type="ECO:0000256" key="17">
    <source>
        <dbReference type="ARBA" id="ARBA00023180"/>
    </source>
</evidence>
<dbReference type="InterPro" id="IPR001220">
    <property type="entry name" value="Legume_lectin_dom"/>
</dbReference>
<keyword evidence="7" id="KW-0808">Transferase</keyword>
<dbReference type="PROSITE" id="PS50011">
    <property type="entry name" value="PROTEIN_KINASE_DOM"/>
    <property type="match status" value="2"/>
</dbReference>
<dbReference type="Gene3D" id="2.60.120.200">
    <property type="match status" value="2"/>
</dbReference>
<keyword evidence="13 20" id="KW-0067">ATP-binding</keyword>
<dbReference type="InterPro" id="IPR017441">
    <property type="entry name" value="Protein_kinase_ATP_BS"/>
</dbReference>
<evidence type="ECO:0000256" key="14">
    <source>
        <dbReference type="ARBA" id="ARBA00022989"/>
    </source>
</evidence>
<evidence type="ECO:0000256" key="10">
    <source>
        <dbReference type="ARBA" id="ARBA00022734"/>
    </source>
</evidence>
<dbReference type="PANTHER" id="PTHR27007">
    <property type="match status" value="1"/>
</dbReference>
<dbReference type="InterPro" id="IPR050528">
    <property type="entry name" value="L-type_Lectin-RKs"/>
</dbReference>